<organism evidence="3 4">
    <name type="scientific">Candidatus Portnoybacteria bacterium RBG_13_40_8</name>
    <dbReference type="NCBI Taxonomy" id="1801990"/>
    <lineage>
        <taxon>Bacteria</taxon>
        <taxon>Candidatus Portnoyibacteriota</taxon>
    </lineage>
</organism>
<dbReference type="EMBL" id="MHMT01000023">
    <property type="protein sequence ID" value="OGZ32203.1"/>
    <property type="molecule type" value="Genomic_DNA"/>
</dbReference>
<comment type="caution">
    <text evidence="3">The sequence shown here is derived from an EMBL/GenBank/DDBJ whole genome shotgun (WGS) entry which is preliminary data.</text>
</comment>
<feature type="domain" description="Gfo/Idh/MocA-like oxidoreductase N-terminal" evidence="1">
    <location>
        <begin position="1"/>
        <end position="92"/>
    </location>
</feature>
<evidence type="ECO:0000313" key="4">
    <source>
        <dbReference type="Proteomes" id="UP000177810"/>
    </source>
</evidence>
<dbReference type="PANTHER" id="PTHR43377">
    <property type="entry name" value="BILIVERDIN REDUCTASE A"/>
    <property type="match status" value="1"/>
</dbReference>
<name>A0A1G2F2J3_9BACT</name>
<dbReference type="InterPro" id="IPR036291">
    <property type="entry name" value="NAD(P)-bd_dom_sf"/>
</dbReference>
<dbReference type="SUPFAM" id="SSF51735">
    <property type="entry name" value="NAD(P)-binding Rossmann-fold domains"/>
    <property type="match status" value="1"/>
</dbReference>
<dbReference type="PANTHER" id="PTHR43377:SF1">
    <property type="entry name" value="BILIVERDIN REDUCTASE A"/>
    <property type="match status" value="1"/>
</dbReference>
<dbReference type="STRING" id="1801990.A2V69_00250"/>
<dbReference type="Pfam" id="PF01408">
    <property type="entry name" value="GFO_IDH_MocA"/>
    <property type="match status" value="1"/>
</dbReference>
<evidence type="ECO:0008006" key="5">
    <source>
        <dbReference type="Google" id="ProtNLM"/>
    </source>
</evidence>
<dbReference type="InterPro" id="IPR055170">
    <property type="entry name" value="GFO_IDH_MocA-like_dom"/>
</dbReference>
<reference evidence="3 4" key="1">
    <citation type="journal article" date="2016" name="Nat. Commun.">
        <title>Thousands of microbial genomes shed light on interconnected biogeochemical processes in an aquifer system.</title>
        <authorList>
            <person name="Anantharaman K."/>
            <person name="Brown C.T."/>
            <person name="Hug L.A."/>
            <person name="Sharon I."/>
            <person name="Castelle C.J."/>
            <person name="Probst A.J."/>
            <person name="Thomas B.C."/>
            <person name="Singh A."/>
            <person name="Wilkins M.J."/>
            <person name="Karaoz U."/>
            <person name="Brodie E.L."/>
            <person name="Williams K.H."/>
            <person name="Hubbard S.S."/>
            <person name="Banfield J.F."/>
        </authorList>
    </citation>
    <scope>NUCLEOTIDE SEQUENCE [LARGE SCALE GENOMIC DNA]</scope>
</reference>
<dbReference type="Gene3D" id="3.40.50.720">
    <property type="entry name" value="NAD(P)-binding Rossmann-like Domain"/>
    <property type="match status" value="1"/>
</dbReference>
<proteinExistence type="predicted"/>
<sequence>MKYLIVGLGSMGKRRIRNLQYLDETDVIGFDLRKDRRKESEEKYHIKTYATIEQAMNQDPDALIISTPPDHHLEYQMLAAKNKKHFFSEASMFRKGIAKLDKLAKKNKIIAAPSSTLRYNESVKKIKEVVENKAIGKVILVTYHMGQYLPDWHPWEHIKDYYAGQTETSAAKEMVAYELEWLIWVFGDIKEISCIKGKISNLDADIDDTYQLIFQFKNNAIGNLLSEVVSRTPLRVLRVVGEEGTIVWDWLEGKVKIYETKTKKWTEYKEDKGFKEKGYLAKENMYIDEIKNFLNIIRKKEKQVYTLGEEYDILKLVKYAEESAEKKKIIEIKK</sequence>
<dbReference type="GO" id="GO:0000166">
    <property type="term" value="F:nucleotide binding"/>
    <property type="evidence" value="ECO:0007669"/>
    <property type="project" value="InterPro"/>
</dbReference>
<dbReference type="Proteomes" id="UP000177810">
    <property type="component" value="Unassembled WGS sequence"/>
</dbReference>
<dbReference type="SUPFAM" id="SSF55347">
    <property type="entry name" value="Glyceraldehyde-3-phosphate dehydrogenase-like, C-terminal domain"/>
    <property type="match status" value="1"/>
</dbReference>
<feature type="domain" description="GFO/IDH/MocA-like oxidoreductase" evidence="2">
    <location>
        <begin position="124"/>
        <end position="247"/>
    </location>
</feature>
<evidence type="ECO:0000259" key="1">
    <source>
        <dbReference type="Pfam" id="PF01408"/>
    </source>
</evidence>
<accession>A0A1G2F2J3</accession>
<evidence type="ECO:0000259" key="2">
    <source>
        <dbReference type="Pfam" id="PF22725"/>
    </source>
</evidence>
<dbReference type="InterPro" id="IPR000683">
    <property type="entry name" value="Gfo/Idh/MocA-like_OxRdtase_N"/>
</dbReference>
<dbReference type="Pfam" id="PF22725">
    <property type="entry name" value="GFO_IDH_MocA_C3"/>
    <property type="match status" value="1"/>
</dbReference>
<protein>
    <recommendedName>
        <fullName evidence="5">Gfo/Idh/MocA-like oxidoreductase N-terminal domain-containing protein</fullName>
    </recommendedName>
</protein>
<evidence type="ECO:0000313" key="3">
    <source>
        <dbReference type="EMBL" id="OGZ32203.1"/>
    </source>
</evidence>
<dbReference type="AlphaFoldDB" id="A0A1G2F2J3"/>
<gene>
    <name evidence="3" type="ORF">A2V69_00250</name>
</gene>
<dbReference type="InterPro" id="IPR051450">
    <property type="entry name" value="Gfo/Idh/MocA_Oxidoreductases"/>
</dbReference>
<dbReference type="Gene3D" id="3.30.360.10">
    <property type="entry name" value="Dihydrodipicolinate Reductase, domain 2"/>
    <property type="match status" value="1"/>
</dbReference>